<dbReference type="Pfam" id="PF10604">
    <property type="entry name" value="Polyketide_cyc2"/>
    <property type="match status" value="1"/>
</dbReference>
<dbReference type="SUPFAM" id="SSF55961">
    <property type="entry name" value="Bet v1-like"/>
    <property type="match status" value="1"/>
</dbReference>
<dbReference type="eggNOG" id="COG5637">
    <property type="taxonomic scope" value="Bacteria"/>
</dbReference>
<protein>
    <submittedName>
        <fullName evidence="1">Polyketide cyclase/dehydrase</fullName>
    </submittedName>
</protein>
<dbReference type="EMBL" id="CP006272">
    <property type="protein sequence ID" value="AGZ43215.1"/>
    <property type="molecule type" value="Genomic_DNA"/>
</dbReference>
<dbReference type="KEGG" id="afs:AFR_24745"/>
<dbReference type="InterPro" id="IPR023393">
    <property type="entry name" value="START-like_dom_sf"/>
</dbReference>
<dbReference type="STRING" id="1246995.AFR_24745"/>
<keyword evidence="2" id="KW-1185">Reference proteome</keyword>
<dbReference type="Gene3D" id="3.30.530.20">
    <property type="match status" value="1"/>
</dbReference>
<evidence type="ECO:0000313" key="2">
    <source>
        <dbReference type="Proteomes" id="UP000017746"/>
    </source>
</evidence>
<dbReference type="AlphaFoldDB" id="U5W5F5"/>
<gene>
    <name evidence="1" type="ORF">AFR_24745</name>
</gene>
<name>U5W5F5_9ACTN</name>
<reference evidence="1 2" key="1">
    <citation type="journal article" date="2014" name="J. Biotechnol.">
        <title>Complete genome sequence of the actinobacterium Actinoplanes friuliensis HAG 010964, producer of the lipopeptide antibiotic friulimycin.</title>
        <authorList>
            <person name="Ruckert C."/>
            <person name="Szczepanowski R."/>
            <person name="Albersmeier A."/>
            <person name="Goesmann A."/>
            <person name="Fischer N."/>
            <person name="Steinkamper A."/>
            <person name="Puhler A."/>
            <person name="Biener R."/>
            <person name="Schwartz D."/>
            <person name="Kalinowski J."/>
        </authorList>
    </citation>
    <scope>NUCLEOTIDE SEQUENCE [LARGE SCALE GENOMIC DNA]</scope>
    <source>
        <strain evidence="1 2">DSM 7358</strain>
    </source>
</reference>
<dbReference type="Proteomes" id="UP000017746">
    <property type="component" value="Chromosome"/>
</dbReference>
<sequence length="143" mass="15139">MFKTAAGGLPTVVLMDTIRHLTVHIERPAQDVYEYAADPANLPEWAAGLGGSIEHTGGKWLADSPMGKVEVAFVAANTFGVLDHDVTLPSGDVVTNPVRVLADGDACDVVFTLRRLGHSDEAFQADADAITADLATLKRVLEA</sequence>
<proteinExistence type="predicted"/>
<dbReference type="InterPro" id="IPR019587">
    <property type="entry name" value="Polyketide_cyclase/dehydratase"/>
</dbReference>
<evidence type="ECO:0000313" key="1">
    <source>
        <dbReference type="EMBL" id="AGZ43215.1"/>
    </source>
</evidence>
<dbReference type="HOGENOM" id="CLU_132537_0_0_11"/>
<accession>U5W5F5</accession>
<organism evidence="1 2">
    <name type="scientific">Actinoplanes friuliensis DSM 7358</name>
    <dbReference type="NCBI Taxonomy" id="1246995"/>
    <lineage>
        <taxon>Bacteria</taxon>
        <taxon>Bacillati</taxon>
        <taxon>Actinomycetota</taxon>
        <taxon>Actinomycetes</taxon>
        <taxon>Micromonosporales</taxon>
        <taxon>Micromonosporaceae</taxon>
        <taxon>Actinoplanes</taxon>
    </lineage>
</organism>
<dbReference type="PATRIC" id="fig|1246995.3.peg.5013"/>